<feature type="domain" description="ABC transporter" evidence="5">
    <location>
        <begin position="17"/>
        <end position="253"/>
    </location>
</feature>
<keyword evidence="7" id="KW-1185">Reference proteome</keyword>
<dbReference type="CDD" id="cd03216">
    <property type="entry name" value="ABC_Carb_Monos_I"/>
    <property type="match status" value="1"/>
</dbReference>
<dbReference type="InterPro" id="IPR003593">
    <property type="entry name" value="AAA+_ATPase"/>
</dbReference>
<name>A0A329QNJ5_9ACTN</name>
<accession>A0A329QNJ5</accession>
<evidence type="ECO:0000256" key="4">
    <source>
        <dbReference type="ARBA" id="ARBA00022840"/>
    </source>
</evidence>
<dbReference type="EMBL" id="QMIG01000011">
    <property type="protein sequence ID" value="RAW13823.1"/>
    <property type="molecule type" value="Genomic_DNA"/>
</dbReference>
<evidence type="ECO:0000256" key="1">
    <source>
        <dbReference type="ARBA" id="ARBA00022448"/>
    </source>
</evidence>
<evidence type="ECO:0000313" key="6">
    <source>
        <dbReference type="EMBL" id="RAW13823.1"/>
    </source>
</evidence>
<evidence type="ECO:0000256" key="3">
    <source>
        <dbReference type="ARBA" id="ARBA00022741"/>
    </source>
</evidence>
<evidence type="ECO:0000259" key="5">
    <source>
        <dbReference type="PROSITE" id="PS50893"/>
    </source>
</evidence>
<dbReference type="PROSITE" id="PS50893">
    <property type="entry name" value="ABC_TRANSPORTER_2"/>
    <property type="match status" value="2"/>
</dbReference>
<keyword evidence="1" id="KW-0813">Transport</keyword>
<dbReference type="PANTHER" id="PTHR43790">
    <property type="entry name" value="CARBOHYDRATE TRANSPORT ATP-BINDING PROTEIN MG119-RELATED"/>
    <property type="match status" value="1"/>
</dbReference>
<reference evidence="6 7" key="1">
    <citation type="submission" date="2018-06" db="EMBL/GenBank/DDBJ databases">
        <title>Phytoactinopolyspora halophila sp. nov., a novel halophilic actinomycete isolated from a saline soil in China.</title>
        <authorList>
            <person name="Tang S.-K."/>
        </authorList>
    </citation>
    <scope>NUCLEOTIDE SEQUENCE [LARGE SCALE GENOMIC DNA]</scope>
    <source>
        <strain evidence="6 7">YIM 96934</strain>
    </source>
</reference>
<dbReference type="Pfam" id="PF00005">
    <property type="entry name" value="ABC_tran"/>
    <property type="match status" value="2"/>
</dbReference>
<evidence type="ECO:0000313" key="7">
    <source>
        <dbReference type="Proteomes" id="UP000250462"/>
    </source>
</evidence>
<dbReference type="PROSITE" id="PS00211">
    <property type="entry name" value="ABC_TRANSPORTER_1"/>
    <property type="match status" value="1"/>
</dbReference>
<dbReference type="GO" id="GO:0005524">
    <property type="term" value="F:ATP binding"/>
    <property type="evidence" value="ECO:0007669"/>
    <property type="project" value="UniProtKB-KW"/>
</dbReference>
<feature type="domain" description="ABC transporter" evidence="5">
    <location>
        <begin position="265"/>
        <end position="505"/>
    </location>
</feature>
<dbReference type="PANTHER" id="PTHR43790:SF9">
    <property type="entry name" value="GALACTOFURANOSE TRANSPORTER ATP-BINDING PROTEIN YTFR"/>
    <property type="match status" value="1"/>
</dbReference>
<sequence>MSTSTTSSSAVNAPPVLAARGVSKRYGTVQALDDVDLAVRAGTVHCLVGENGSGKSTLTKIFAGSERPDAGTLTIGDRSDVAQVSARDSVAEGVRVIYQDLALFPNLSVAENLAVPAASGLLRRYHPRAYRRRVEQALQRVGLRVDPAVAVERLSVAERQLVAIARAVATEGRIILMDEPTAALTQDEIDRLLGLVDELRAEGLAFVFITHKLREVTDIADEVTVLRDGHVVASGPAADFDAERITVLMTGDTVERQRRAVREAPDTTPVVELRGGSLSGQFSDVDVALHEGRVVGLAGIVGSGRTEIGLAMSGLLPLDTGQLYAHGEPVRNARDLPLLQYVPEDRLTEGLVLEWSVANNVVVNDLQEVSGNAGLLNRGRIREVARRWRQALRIKVDDVDDPAGTLSGGNQQRVLLARALAPDPEAIILSNPTVGVDVGSRAELHELIRDTADRGVAILMISDEPGELLDVCDEIVVVRDGRVIGSWPAPELNEETIWQTITHEEVAA</sequence>
<keyword evidence="2" id="KW-0677">Repeat</keyword>
<gene>
    <name evidence="6" type="ORF">DPM12_12535</name>
</gene>
<organism evidence="6 7">
    <name type="scientific">Phytoactinopolyspora halophila</name>
    <dbReference type="NCBI Taxonomy" id="1981511"/>
    <lineage>
        <taxon>Bacteria</taxon>
        <taxon>Bacillati</taxon>
        <taxon>Actinomycetota</taxon>
        <taxon>Actinomycetes</taxon>
        <taxon>Jiangellales</taxon>
        <taxon>Jiangellaceae</taxon>
        <taxon>Phytoactinopolyspora</taxon>
    </lineage>
</organism>
<protein>
    <submittedName>
        <fullName evidence="6">Sugar ABC transporter ATP-binding protein</fullName>
    </submittedName>
</protein>
<dbReference type="SUPFAM" id="SSF52540">
    <property type="entry name" value="P-loop containing nucleoside triphosphate hydrolases"/>
    <property type="match status" value="2"/>
</dbReference>
<dbReference type="InterPro" id="IPR003439">
    <property type="entry name" value="ABC_transporter-like_ATP-bd"/>
</dbReference>
<dbReference type="InterPro" id="IPR027417">
    <property type="entry name" value="P-loop_NTPase"/>
</dbReference>
<dbReference type="SMART" id="SM00382">
    <property type="entry name" value="AAA"/>
    <property type="match status" value="2"/>
</dbReference>
<dbReference type="CDD" id="cd03215">
    <property type="entry name" value="ABC_Carb_Monos_II"/>
    <property type="match status" value="1"/>
</dbReference>
<dbReference type="InterPro" id="IPR050107">
    <property type="entry name" value="ABC_carbohydrate_import_ATPase"/>
</dbReference>
<dbReference type="GO" id="GO:0016887">
    <property type="term" value="F:ATP hydrolysis activity"/>
    <property type="evidence" value="ECO:0007669"/>
    <property type="project" value="InterPro"/>
</dbReference>
<dbReference type="Gene3D" id="3.40.50.300">
    <property type="entry name" value="P-loop containing nucleotide triphosphate hydrolases"/>
    <property type="match status" value="2"/>
</dbReference>
<dbReference type="InterPro" id="IPR017871">
    <property type="entry name" value="ABC_transporter-like_CS"/>
</dbReference>
<proteinExistence type="predicted"/>
<dbReference type="AlphaFoldDB" id="A0A329QNJ5"/>
<keyword evidence="3" id="KW-0547">Nucleotide-binding</keyword>
<comment type="caution">
    <text evidence="6">The sequence shown here is derived from an EMBL/GenBank/DDBJ whole genome shotgun (WGS) entry which is preliminary data.</text>
</comment>
<dbReference type="Proteomes" id="UP000250462">
    <property type="component" value="Unassembled WGS sequence"/>
</dbReference>
<keyword evidence="4 6" id="KW-0067">ATP-binding</keyword>
<evidence type="ECO:0000256" key="2">
    <source>
        <dbReference type="ARBA" id="ARBA00022737"/>
    </source>
</evidence>